<gene>
    <name evidence="3" type="ORF">HF521_011913</name>
</gene>
<dbReference type="PROSITE" id="PS51450">
    <property type="entry name" value="LRR"/>
    <property type="match status" value="2"/>
</dbReference>
<proteinExistence type="predicted"/>
<sequence length="384" mass="43058">METKLADCSVKYKVHHVLEQCVYVCVRGRERERERERTHMNDSLLLIRNLLKPSHAMDRSRGLIVLGLVVWFRVYGALSCPVRCTCHFGIESIEAVCPDAELSSYPAAGLPASTTSLTIQFTNLSSISAHDLGATPLLQELHLPGNRLSSLPENLFTGLNHLHTVDLTGNQLQELPARVFYHAPLLNLVLKDNRLSSVDADVLPTNSNLTWLDLSGNKLKKIPSALLQRLNRLETLHLSQNLLESIPSETFHSLHALERLHLEENKLQSLDTKAFGHNSSLTHLFLQKNKLQSLPAMVFHGLDRLQYLDLSENQLTFLSPGTLGLGISVVELTFNPWHCDAKIEYLWKRLNNVAVQSEPRCASPEALKDKAIVELTRKELGLAD</sequence>
<dbReference type="PANTHER" id="PTHR24366:SF96">
    <property type="entry name" value="LEUCINE RICH REPEAT CONTAINING 53"/>
    <property type="match status" value="1"/>
</dbReference>
<reference evidence="3" key="1">
    <citation type="submission" date="2020-08" db="EMBL/GenBank/DDBJ databases">
        <title>Chromosome-level assembly of Southern catfish (Silurus meridionalis) provides insights into visual adaptation to the nocturnal and benthic lifestyles.</title>
        <authorList>
            <person name="Zhang Y."/>
            <person name="Wang D."/>
            <person name="Peng Z."/>
        </authorList>
    </citation>
    <scope>NUCLEOTIDE SEQUENCE</scope>
    <source>
        <strain evidence="3">SWU-2019-XX</strain>
        <tissue evidence="3">Muscle</tissue>
    </source>
</reference>
<dbReference type="PANTHER" id="PTHR24366">
    <property type="entry name" value="IG(IMMUNOGLOBULIN) AND LRR(LEUCINE RICH REPEAT) DOMAINS"/>
    <property type="match status" value="1"/>
</dbReference>
<keyword evidence="2" id="KW-0677">Repeat</keyword>
<dbReference type="InterPro" id="IPR001611">
    <property type="entry name" value="Leu-rich_rpt"/>
</dbReference>
<dbReference type="InterPro" id="IPR032675">
    <property type="entry name" value="LRR_dom_sf"/>
</dbReference>
<dbReference type="EMBL" id="JABFDY010000023">
    <property type="protein sequence ID" value="KAF7690109.1"/>
    <property type="molecule type" value="Genomic_DNA"/>
</dbReference>
<accession>A0A8T0AFA7</accession>
<evidence type="ECO:0000313" key="4">
    <source>
        <dbReference type="Proteomes" id="UP000606274"/>
    </source>
</evidence>
<dbReference type="Pfam" id="PF00560">
    <property type="entry name" value="LRR_1"/>
    <property type="match status" value="2"/>
</dbReference>
<evidence type="ECO:0000256" key="2">
    <source>
        <dbReference type="ARBA" id="ARBA00022737"/>
    </source>
</evidence>
<name>A0A8T0AFA7_SILME</name>
<evidence type="ECO:0000313" key="3">
    <source>
        <dbReference type="EMBL" id="KAF7690109.1"/>
    </source>
</evidence>
<dbReference type="AlphaFoldDB" id="A0A8T0AFA7"/>
<dbReference type="SMART" id="SM00364">
    <property type="entry name" value="LRR_BAC"/>
    <property type="match status" value="7"/>
</dbReference>
<comment type="caution">
    <text evidence="3">The sequence shown here is derived from an EMBL/GenBank/DDBJ whole genome shotgun (WGS) entry which is preliminary data.</text>
</comment>
<dbReference type="Gene3D" id="3.80.10.10">
    <property type="entry name" value="Ribonuclease Inhibitor"/>
    <property type="match status" value="2"/>
</dbReference>
<dbReference type="Proteomes" id="UP000606274">
    <property type="component" value="Unassembled WGS sequence"/>
</dbReference>
<organism evidence="3 4">
    <name type="scientific">Silurus meridionalis</name>
    <name type="common">Southern catfish</name>
    <name type="synonym">Silurus soldatovi meridionalis</name>
    <dbReference type="NCBI Taxonomy" id="175797"/>
    <lineage>
        <taxon>Eukaryota</taxon>
        <taxon>Metazoa</taxon>
        <taxon>Chordata</taxon>
        <taxon>Craniata</taxon>
        <taxon>Vertebrata</taxon>
        <taxon>Euteleostomi</taxon>
        <taxon>Actinopterygii</taxon>
        <taxon>Neopterygii</taxon>
        <taxon>Teleostei</taxon>
        <taxon>Ostariophysi</taxon>
        <taxon>Siluriformes</taxon>
        <taxon>Siluridae</taxon>
        <taxon>Silurus</taxon>
    </lineage>
</organism>
<dbReference type="Pfam" id="PF13855">
    <property type="entry name" value="LRR_8"/>
    <property type="match status" value="2"/>
</dbReference>
<dbReference type="PRINTS" id="PR00019">
    <property type="entry name" value="LEURICHRPT"/>
</dbReference>
<dbReference type="SMART" id="SM00369">
    <property type="entry name" value="LRR_TYP"/>
    <property type="match status" value="7"/>
</dbReference>
<dbReference type="SUPFAM" id="SSF52058">
    <property type="entry name" value="L domain-like"/>
    <property type="match status" value="1"/>
</dbReference>
<protein>
    <recommendedName>
        <fullName evidence="5">Leucine-rich alpha-2-glycoprotein</fullName>
    </recommendedName>
</protein>
<dbReference type="FunFam" id="3.80.10.10:FF:001360">
    <property type="entry name" value="Uncharacterized protein"/>
    <property type="match status" value="1"/>
</dbReference>
<keyword evidence="4" id="KW-1185">Reference proteome</keyword>
<dbReference type="InterPro" id="IPR003591">
    <property type="entry name" value="Leu-rich_rpt_typical-subtyp"/>
</dbReference>
<evidence type="ECO:0000256" key="1">
    <source>
        <dbReference type="ARBA" id="ARBA00022614"/>
    </source>
</evidence>
<evidence type="ECO:0008006" key="5">
    <source>
        <dbReference type="Google" id="ProtNLM"/>
    </source>
</evidence>
<keyword evidence="1" id="KW-0433">Leucine-rich repeat</keyword>